<dbReference type="FunFam" id="2.40.30.10:FF:000106">
    <property type="entry name" value="Ribosome-releasing factor 2, mitochondrial"/>
    <property type="match status" value="1"/>
</dbReference>
<comment type="similarity">
    <text evidence="5">Belongs to the TRAFAC class translation factor GTPase superfamily. Classic translation factor GTPase family. EF-G/EF-2 subfamily.</text>
</comment>
<feature type="domain" description="Tr-type G" evidence="7">
    <location>
        <begin position="53"/>
        <end position="340"/>
    </location>
</feature>
<dbReference type="SUPFAM" id="SSF52540">
    <property type="entry name" value="P-loop containing nucleoside triphosphate hydrolases"/>
    <property type="match status" value="1"/>
</dbReference>
<dbReference type="GO" id="GO:0032790">
    <property type="term" value="P:ribosome disassembly"/>
    <property type="evidence" value="ECO:0007669"/>
    <property type="project" value="UniProtKB-UniRule"/>
</dbReference>
<evidence type="ECO:0000256" key="5">
    <source>
        <dbReference type="HAMAP-Rule" id="MF_03059"/>
    </source>
</evidence>
<keyword evidence="9" id="KW-1185">Reference proteome</keyword>
<dbReference type="InterPro" id="IPR000640">
    <property type="entry name" value="EFG_V-like"/>
</dbReference>
<dbReference type="InterPro" id="IPR041095">
    <property type="entry name" value="EFG_II"/>
</dbReference>
<dbReference type="Pfam" id="PF00009">
    <property type="entry name" value="GTP_EFTU"/>
    <property type="match status" value="2"/>
</dbReference>
<dbReference type="PROSITE" id="PS51722">
    <property type="entry name" value="G_TR_2"/>
    <property type="match status" value="1"/>
</dbReference>
<dbReference type="InterPro" id="IPR027417">
    <property type="entry name" value="P-loop_NTPase"/>
</dbReference>
<sequence>MSSLGLRRGCRTWPRRLLFVSVDVNAHVHRRGQLCLSKALREYSASHHEPSIERTRNIGIIAHIDAGKTTTTERMLYYSGYTRRIGDVDEGSTVTDFLPAERARGITIQSAAVTLAWPPFTNEVPKPIANAPLSHVPHTINLIDTPGHADFTFEVLRSLRILDGAANNYSIPRIVFVNKLDRDGAAFERTIKQIGTRLRGWPAVCQIPWWEGGKGKFTGVGDAINLCALKWKEGGDGKSIEKFDLKELVQEDSGLRDELLKARNALIEVLCEFDEQLLTTWMDCGDDALAVPAQAIRDSLRRCTLDGSGRLIPVFAGASFRNIGVQPLLDAVDDYLPDPTERPDPEISLGSQKASLPDLLSGKLSIAATGGKQVMKKGHSPQAVVANIAACALAFKVVNDARRGVLVYVRVYSGSIKRNTPLWNTSLHVTEQAQRILQMQASDAVEIPHIPAGQIGVIAGLKHARTGDTLISYPGVNPKTGPPAPLSTLQLRPIDVPPPVFFAAIEPDSLSEEKNVKDILQLLLREDPSLHVNIDEESGQMLLSGMGELHLEIARDRLVNDFKAKVTMGNIEISYRECVLSPTSSNRVLFDREVAGKKGKAACEASIEPFNELLSPSNYTVERDGNHITVQLPDSWEEGTSEGQALPPDLPLALLQSALINGAAVALARGPRRAFPLHANHVTLKFDPVTDLFGSDTSPAALSSASRLAVKAALEEAFANDSIGLMEPVMNVVISCNEGTLGPIVHDLSSARGGHVLSLENDGNEESSSDNPPIDVNRIYAPPDPFASSGSTDAAGPGQQRQVTARVPLKEMVGYLKHLRSLTGGRGTFIMSVDKFERLSGPREKAV</sequence>
<keyword evidence="3 5" id="KW-0496">Mitochondrion</keyword>
<feature type="binding site" evidence="5">
    <location>
        <begin position="178"/>
        <end position="181"/>
    </location>
    <ligand>
        <name>GTP</name>
        <dbReference type="ChEBI" id="CHEBI:37565"/>
    </ligand>
</feature>
<comment type="caution">
    <text evidence="8">The sequence shown here is derived from an EMBL/GenBank/DDBJ whole genome shotgun (WGS) entry which is preliminary data.</text>
</comment>
<dbReference type="InterPro" id="IPR031157">
    <property type="entry name" value="G_TR_CS"/>
</dbReference>
<dbReference type="InterPro" id="IPR009000">
    <property type="entry name" value="Transl_B-barrel_sf"/>
</dbReference>
<dbReference type="OrthoDB" id="198619at2759"/>
<comment type="function">
    <text evidence="5">Mitochondrial GTPase that mediates the disassembly of ribosomes from messenger RNA at the termination of mitochondrial protein biosynthesis. Not involved in the GTP-dependent ribosomal translocation step during translation elongation.</text>
</comment>
<evidence type="ECO:0000256" key="6">
    <source>
        <dbReference type="SAM" id="MobiDB-lite"/>
    </source>
</evidence>
<dbReference type="AlphaFoldDB" id="A0A8H8UFI8"/>
<dbReference type="EMBL" id="QGMI01000360">
    <property type="protein sequence ID" value="TVY41948.1"/>
    <property type="molecule type" value="Genomic_DNA"/>
</dbReference>
<evidence type="ECO:0000313" key="9">
    <source>
        <dbReference type="Proteomes" id="UP000443090"/>
    </source>
</evidence>
<evidence type="ECO:0000256" key="1">
    <source>
        <dbReference type="ARBA" id="ARBA00022741"/>
    </source>
</evidence>
<dbReference type="CDD" id="cd03713">
    <property type="entry name" value="EFG_mtEFG_C"/>
    <property type="match status" value="1"/>
</dbReference>
<gene>
    <name evidence="8" type="primary">mef2</name>
    <name evidence="5" type="synonym">MEF2</name>
    <name evidence="8" type="ORF">LOCC1_G005957</name>
</gene>
<reference evidence="8 9" key="1">
    <citation type="submission" date="2018-05" db="EMBL/GenBank/DDBJ databases">
        <title>Genome sequencing and assembly of the regulated plant pathogen Lachnellula willkommii and related sister species for the development of diagnostic species identification markers.</title>
        <authorList>
            <person name="Giroux E."/>
            <person name="Bilodeau G."/>
        </authorList>
    </citation>
    <scope>NUCLEOTIDE SEQUENCE [LARGE SCALE GENOMIC DNA]</scope>
    <source>
        <strain evidence="8 9">CBS 160.35</strain>
    </source>
</reference>
<feature type="region of interest" description="Disordered" evidence="6">
    <location>
        <begin position="756"/>
        <end position="806"/>
    </location>
</feature>
<dbReference type="CDD" id="cd16262">
    <property type="entry name" value="EFG_III"/>
    <property type="match status" value="1"/>
</dbReference>
<dbReference type="PROSITE" id="PS00301">
    <property type="entry name" value="G_TR_1"/>
    <property type="match status" value="1"/>
</dbReference>
<feature type="binding site" evidence="5">
    <location>
        <begin position="62"/>
        <end position="69"/>
    </location>
    <ligand>
        <name>GTP</name>
        <dbReference type="ChEBI" id="CHEBI:37565"/>
    </ligand>
</feature>
<keyword evidence="2 5" id="KW-0648">Protein biosynthesis</keyword>
<name>A0A8H8UFI8_9HELO</name>
<dbReference type="InterPro" id="IPR030851">
    <property type="entry name" value="EFG2"/>
</dbReference>
<dbReference type="GO" id="GO:0032543">
    <property type="term" value="P:mitochondrial translation"/>
    <property type="evidence" value="ECO:0007669"/>
    <property type="project" value="UniProtKB-UniRule"/>
</dbReference>
<dbReference type="PANTHER" id="PTHR43261:SF1">
    <property type="entry name" value="RIBOSOME-RELEASING FACTOR 2, MITOCHONDRIAL"/>
    <property type="match status" value="1"/>
</dbReference>
<dbReference type="NCBIfam" id="TIGR00231">
    <property type="entry name" value="small_GTP"/>
    <property type="match status" value="1"/>
</dbReference>
<evidence type="ECO:0000313" key="8">
    <source>
        <dbReference type="EMBL" id="TVY41948.1"/>
    </source>
</evidence>
<dbReference type="SUPFAM" id="SSF54980">
    <property type="entry name" value="EF-G C-terminal domain-like"/>
    <property type="match status" value="2"/>
</dbReference>
<dbReference type="Proteomes" id="UP000443090">
    <property type="component" value="Unassembled WGS sequence"/>
</dbReference>
<evidence type="ECO:0000256" key="2">
    <source>
        <dbReference type="ARBA" id="ARBA00022917"/>
    </source>
</evidence>
<keyword evidence="4 5" id="KW-0342">GTP-binding</keyword>
<protein>
    <recommendedName>
        <fullName evidence="5">Ribosome-releasing factor 2, mitochondrial</fullName>
        <shortName evidence="5">RRF2mt</shortName>
    </recommendedName>
    <alternativeName>
        <fullName evidence="5">Elongation factor G 2, mitochondrial</fullName>
        <shortName evidence="5">EF-G2mt</shortName>
        <shortName evidence="5">mEF-G 2</shortName>
    </alternativeName>
</protein>
<dbReference type="InterPro" id="IPR009022">
    <property type="entry name" value="EFG_III"/>
</dbReference>
<evidence type="ECO:0000256" key="4">
    <source>
        <dbReference type="ARBA" id="ARBA00023134"/>
    </source>
</evidence>
<dbReference type="InterPro" id="IPR000795">
    <property type="entry name" value="T_Tr_GTP-bd_dom"/>
</dbReference>
<evidence type="ECO:0000256" key="3">
    <source>
        <dbReference type="ARBA" id="ARBA00023128"/>
    </source>
</evidence>
<keyword evidence="1 5" id="KW-0547">Nucleotide-binding</keyword>
<dbReference type="SMART" id="SM00838">
    <property type="entry name" value="EFG_C"/>
    <property type="match status" value="1"/>
</dbReference>
<dbReference type="Gene3D" id="3.30.70.870">
    <property type="entry name" value="Elongation Factor G (Translational Gtpase), domain 3"/>
    <property type="match status" value="1"/>
</dbReference>
<dbReference type="InterPro" id="IPR005225">
    <property type="entry name" value="Small_GTP-bd"/>
</dbReference>
<dbReference type="Pfam" id="PF22042">
    <property type="entry name" value="EF-G_D2"/>
    <property type="match status" value="1"/>
</dbReference>
<dbReference type="Gene3D" id="2.40.30.10">
    <property type="entry name" value="Translation factors"/>
    <property type="match status" value="1"/>
</dbReference>
<dbReference type="GO" id="GO:0005525">
    <property type="term" value="F:GTP binding"/>
    <property type="evidence" value="ECO:0007669"/>
    <property type="project" value="UniProtKB-UniRule"/>
</dbReference>
<dbReference type="HAMAP" id="MF_03059">
    <property type="entry name" value="mEF_G_2"/>
    <property type="match status" value="1"/>
</dbReference>
<dbReference type="InterPro" id="IPR035649">
    <property type="entry name" value="EFG_V"/>
</dbReference>
<dbReference type="Pfam" id="PF00679">
    <property type="entry name" value="EFG_C"/>
    <property type="match status" value="1"/>
</dbReference>
<dbReference type="Gene3D" id="3.40.50.300">
    <property type="entry name" value="P-loop containing nucleotide triphosphate hydrolases"/>
    <property type="match status" value="2"/>
</dbReference>
<dbReference type="GO" id="GO:0005739">
    <property type="term" value="C:mitochondrion"/>
    <property type="evidence" value="ECO:0007669"/>
    <property type="project" value="UniProtKB-SubCell"/>
</dbReference>
<dbReference type="Gene3D" id="3.30.70.240">
    <property type="match status" value="1"/>
</dbReference>
<dbReference type="InterPro" id="IPR053905">
    <property type="entry name" value="EF-G-like_DII"/>
</dbReference>
<feature type="binding site" evidence="5">
    <location>
        <begin position="144"/>
        <end position="148"/>
    </location>
    <ligand>
        <name>GTP</name>
        <dbReference type="ChEBI" id="CHEBI:37565"/>
    </ligand>
</feature>
<proteinExistence type="inferred from homology"/>
<accession>A0A8H8UFI8</accession>
<organism evidence="8 9">
    <name type="scientific">Lachnellula occidentalis</name>
    <dbReference type="NCBI Taxonomy" id="215460"/>
    <lineage>
        <taxon>Eukaryota</taxon>
        <taxon>Fungi</taxon>
        <taxon>Dikarya</taxon>
        <taxon>Ascomycota</taxon>
        <taxon>Pezizomycotina</taxon>
        <taxon>Leotiomycetes</taxon>
        <taxon>Helotiales</taxon>
        <taxon>Lachnaceae</taxon>
        <taxon>Lachnellula</taxon>
    </lineage>
</organism>
<comment type="subcellular location">
    <subcellularLocation>
        <location evidence="5">Mitochondrion</location>
    </subcellularLocation>
</comment>
<dbReference type="PANTHER" id="PTHR43261">
    <property type="entry name" value="TRANSLATION ELONGATION FACTOR G-RELATED"/>
    <property type="match status" value="1"/>
</dbReference>
<dbReference type="SUPFAM" id="SSF50447">
    <property type="entry name" value="Translation proteins"/>
    <property type="match status" value="1"/>
</dbReference>
<dbReference type="Pfam" id="PF14492">
    <property type="entry name" value="EFG_III"/>
    <property type="match status" value="1"/>
</dbReference>
<dbReference type="GO" id="GO:0003924">
    <property type="term" value="F:GTPase activity"/>
    <property type="evidence" value="ECO:0007669"/>
    <property type="project" value="UniProtKB-UniRule"/>
</dbReference>
<dbReference type="FunFam" id="3.30.70.870:FF:000007">
    <property type="entry name" value="Ribosome-releasing factor 2, mitochondrial"/>
    <property type="match status" value="1"/>
</dbReference>
<dbReference type="InterPro" id="IPR035647">
    <property type="entry name" value="EFG_III/V"/>
</dbReference>
<dbReference type="PRINTS" id="PR00315">
    <property type="entry name" value="ELONGATNFCT"/>
</dbReference>
<evidence type="ECO:0000259" key="7">
    <source>
        <dbReference type="PROSITE" id="PS51722"/>
    </source>
</evidence>